<dbReference type="Gene3D" id="3.20.20.80">
    <property type="entry name" value="Glycosidases"/>
    <property type="match status" value="1"/>
</dbReference>
<reference evidence="4" key="1">
    <citation type="journal article" date="2014" name="Int. J. Syst. Evol. Microbiol.">
        <title>Complete genome sequence of Corynebacterium casei LMG S-19264T (=DSM 44701T), isolated from a smear-ripened cheese.</title>
        <authorList>
            <consortium name="US DOE Joint Genome Institute (JGI-PGF)"/>
            <person name="Walter F."/>
            <person name="Albersmeier A."/>
            <person name="Kalinowski J."/>
            <person name="Ruckert C."/>
        </authorList>
    </citation>
    <scope>NUCLEOTIDE SEQUENCE</scope>
    <source>
        <strain evidence="4">CGMCC 1.14988</strain>
    </source>
</reference>
<dbReference type="GO" id="GO:0004553">
    <property type="term" value="F:hydrolase activity, hydrolyzing O-glycosyl compounds"/>
    <property type="evidence" value="ECO:0007669"/>
    <property type="project" value="InterPro"/>
</dbReference>
<evidence type="ECO:0000256" key="1">
    <source>
        <dbReference type="ARBA" id="ARBA00022801"/>
    </source>
</evidence>
<dbReference type="PANTHER" id="PTHR10357">
    <property type="entry name" value="ALPHA-AMYLASE FAMILY MEMBER"/>
    <property type="match status" value="1"/>
</dbReference>
<dbReference type="CDD" id="cd11338">
    <property type="entry name" value="AmyAc_CMD"/>
    <property type="match status" value="1"/>
</dbReference>
<dbReference type="CDD" id="cd02857">
    <property type="entry name" value="E_set_CDase_PDE_N"/>
    <property type="match status" value="1"/>
</dbReference>
<gene>
    <name evidence="4" type="ORF">GCM10011354_05810</name>
</gene>
<organism evidence="4 5">
    <name type="scientific">Egicoccus halophilus</name>
    <dbReference type="NCBI Taxonomy" id="1670830"/>
    <lineage>
        <taxon>Bacteria</taxon>
        <taxon>Bacillati</taxon>
        <taxon>Actinomycetota</taxon>
        <taxon>Nitriliruptoria</taxon>
        <taxon>Egicoccales</taxon>
        <taxon>Egicoccaceae</taxon>
        <taxon>Egicoccus</taxon>
    </lineage>
</organism>
<dbReference type="Pfam" id="PF00128">
    <property type="entry name" value="Alpha-amylase"/>
    <property type="match status" value="1"/>
</dbReference>
<dbReference type="Proteomes" id="UP000650511">
    <property type="component" value="Unassembled WGS sequence"/>
</dbReference>
<accession>A0A8J3A7V9</accession>
<keyword evidence="1" id="KW-0378">Hydrolase</keyword>
<dbReference type="OrthoDB" id="9802433at2"/>
<dbReference type="InterPro" id="IPR017853">
    <property type="entry name" value="GH"/>
</dbReference>
<evidence type="ECO:0000256" key="2">
    <source>
        <dbReference type="ARBA" id="ARBA00023295"/>
    </source>
</evidence>
<evidence type="ECO:0000259" key="3">
    <source>
        <dbReference type="SMART" id="SM00642"/>
    </source>
</evidence>
<dbReference type="RefSeq" id="WP_130650919.1">
    <property type="nucleotide sequence ID" value="NZ_BMHA01000002.1"/>
</dbReference>
<dbReference type="SMART" id="SM00642">
    <property type="entry name" value="Aamy"/>
    <property type="match status" value="1"/>
</dbReference>
<dbReference type="GO" id="GO:0005975">
    <property type="term" value="P:carbohydrate metabolic process"/>
    <property type="evidence" value="ECO:0007669"/>
    <property type="project" value="InterPro"/>
</dbReference>
<keyword evidence="5" id="KW-1185">Reference proteome</keyword>
<keyword evidence="2" id="KW-0326">Glycosidase</keyword>
<comment type="caution">
    <text evidence="4">The sequence shown here is derived from an EMBL/GenBank/DDBJ whole genome shotgun (WGS) entry which is preliminary data.</text>
</comment>
<dbReference type="InterPro" id="IPR004185">
    <property type="entry name" value="Glyco_hydro_13_lg-like_dom"/>
</dbReference>
<reference evidence="4" key="2">
    <citation type="submission" date="2020-09" db="EMBL/GenBank/DDBJ databases">
        <authorList>
            <person name="Sun Q."/>
            <person name="Zhou Y."/>
        </authorList>
    </citation>
    <scope>NUCLEOTIDE SEQUENCE</scope>
    <source>
        <strain evidence="4">CGMCC 1.14988</strain>
    </source>
</reference>
<evidence type="ECO:0000313" key="4">
    <source>
        <dbReference type="EMBL" id="GGI03791.1"/>
    </source>
</evidence>
<dbReference type="InterPro" id="IPR006047">
    <property type="entry name" value="GH13_cat_dom"/>
</dbReference>
<proteinExistence type="predicted"/>
<dbReference type="SUPFAM" id="SSF51445">
    <property type="entry name" value="(Trans)glycosidases"/>
    <property type="match status" value="1"/>
</dbReference>
<feature type="domain" description="Glycosyl hydrolase family 13 catalytic" evidence="3">
    <location>
        <begin position="137"/>
        <end position="532"/>
    </location>
</feature>
<evidence type="ECO:0000313" key="5">
    <source>
        <dbReference type="Proteomes" id="UP000650511"/>
    </source>
</evidence>
<sequence>MTDLLHQAHTDGSPVYVATPAGRAVAAPALGDRVVVRVEVPHAAEVDAVHVRTTPDTEPAWAPARRVARGPAVDLFEAEVEVVNPISRYRFLLDGPGGQRWLTQLGVVDHDVADTWDLGLVATPPPPAWVADAVLYQVFPDRFARGDGSTDAPEASRLPADALPAAWDDPVATVHPASMRQFYAGDLPGIVRHLDHLVDLGVTGVYLNPVFPAPENHRYCAADFDRVDPLLGGDAALVELAAALHARGMHLIGDLTLNHSGDRHPWFTTATADPSSTEAGFYLWHDHPGGRALGWAGVPTLPKFDHRSQALRAQLYDGPGSVAARWLAPPFSLDGWRVDAANVAGRSGAIDLTAEVQATLLRTMREVRGEDAYLLAEHCHDATADLQGAGWHGTMDYLGFTRAAWSWLRDPDRLDDAMGQPVALPRRGGAAVVRGLDLVRGQVPWRSVVHSLSLLGSHDRARWATVAGDVDRRDVGLAWLLTFPGVPSLYYGDEIGSTGHDDLQARAPMPWHRPERWDHDALAWVRRLVALRRSSVALRRGGLRWILTADDQLAYLRQHPDERVLVQLTRSGTDPVELDARLLHLAEDATVEALLDHPPLRVCSGRLRLPATDRPIARAWRLPPLPVPYATEARP</sequence>
<name>A0A8J3A7V9_9ACTN</name>
<dbReference type="AlphaFoldDB" id="A0A8J3A7V9"/>
<dbReference type="PANTHER" id="PTHR10357:SF210">
    <property type="entry name" value="MALTODEXTRIN GLUCOSIDASE"/>
    <property type="match status" value="1"/>
</dbReference>
<dbReference type="EMBL" id="BMHA01000002">
    <property type="protein sequence ID" value="GGI03791.1"/>
    <property type="molecule type" value="Genomic_DNA"/>
</dbReference>
<protein>
    <submittedName>
        <fullName evidence="4">Alpha-glycosidase</fullName>
    </submittedName>
</protein>